<comment type="caution">
    <text evidence="3">The sequence shown here is derived from an EMBL/GenBank/DDBJ whole genome shotgun (WGS) entry which is preliminary data.</text>
</comment>
<keyword evidence="1" id="KW-0175">Coiled coil</keyword>
<dbReference type="Proteomes" id="UP000189059">
    <property type="component" value="Unassembled WGS sequence"/>
</dbReference>
<sequence>MNHKHVFGKLALSAALLAASAGTAHASADSSATDRPLHNVKIYQTKTEAGPVASSVRVLPDPLELVKQYAPETLKDWEQTLEKYKKLAVTERKAFFIATEAPPTEPDPEAQEKSAPIHGVAIAAVKAPDPQGQDIKELKEAAKTVEITEILGDSEIVGNYEIKGDAGLVHVAKPSDIADQDVPKQWVKTLIRKELKSDGTASDITSSPKEVSIAIKAAAAVSPDDILIEAAPGRHEEVKAVKLTERDIAFIKAQMELAQAVESKDSDAIKNALAQLLEQYKAQIAQLELKAAKEDADAE</sequence>
<evidence type="ECO:0000256" key="2">
    <source>
        <dbReference type="SAM" id="SignalP"/>
    </source>
</evidence>
<protein>
    <submittedName>
        <fullName evidence="3">Uncharacterized protein</fullName>
    </submittedName>
</protein>
<keyword evidence="2" id="KW-0732">Signal</keyword>
<proteinExistence type="predicted"/>
<name>A0ABX3JR34_9BACL</name>
<feature type="chain" id="PRO_5047269460" evidence="2">
    <location>
        <begin position="27"/>
        <end position="299"/>
    </location>
</feature>
<gene>
    <name evidence="3" type="ORF">BBD40_26630</name>
</gene>
<feature type="coiled-coil region" evidence="1">
    <location>
        <begin position="270"/>
        <end position="297"/>
    </location>
</feature>
<evidence type="ECO:0000256" key="1">
    <source>
        <dbReference type="SAM" id="Coils"/>
    </source>
</evidence>
<keyword evidence="4" id="KW-1185">Reference proteome</keyword>
<accession>A0ABX3JR34</accession>
<evidence type="ECO:0000313" key="4">
    <source>
        <dbReference type="Proteomes" id="UP000189059"/>
    </source>
</evidence>
<organism evidence="3 4">
    <name type="scientific">Paenibacillus ihbetae</name>
    <dbReference type="NCBI Taxonomy" id="1870820"/>
    <lineage>
        <taxon>Bacteria</taxon>
        <taxon>Bacillati</taxon>
        <taxon>Bacillota</taxon>
        <taxon>Bacilli</taxon>
        <taxon>Bacillales</taxon>
        <taxon>Paenibacillaceae</taxon>
        <taxon>Paenibacillus</taxon>
    </lineage>
</organism>
<reference evidence="3 4" key="1">
    <citation type="submission" date="2016-12" db="EMBL/GenBank/DDBJ databases">
        <title>Genome sequencing and description of Paenibacillus sp. nov. from high altitude lake in the Indian Trans- Himalayas.</title>
        <authorList>
            <person name="Kiran S."/>
            <person name="Swarnkar M.K."/>
            <person name="Rana A."/>
            <person name="Tewari R."/>
            <person name="Gulati A."/>
        </authorList>
    </citation>
    <scope>NUCLEOTIDE SEQUENCE [LARGE SCALE GENOMIC DNA]</scope>
    <source>
        <strain evidence="3 4">IHBB 9951</strain>
    </source>
</reference>
<dbReference type="EMBL" id="MRVI01000002">
    <property type="protein sequence ID" value="OOC59206.1"/>
    <property type="molecule type" value="Genomic_DNA"/>
</dbReference>
<feature type="signal peptide" evidence="2">
    <location>
        <begin position="1"/>
        <end position="26"/>
    </location>
</feature>
<evidence type="ECO:0000313" key="3">
    <source>
        <dbReference type="EMBL" id="OOC59206.1"/>
    </source>
</evidence>
<dbReference type="RefSeq" id="WP_077570165.1">
    <property type="nucleotide sequence ID" value="NZ_MRVI01000002.1"/>
</dbReference>